<dbReference type="InterPro" id="IPR013849">
    <property type="entry name" value="DNA_helicase_Holl-junc_RuvA_I"/>
</dbReference>
<comment type="caution">
    <text evidence="8">The sequence shown here is derived from an EMBL/GenBank/DDBJ whole genome shotgun (WGS) entry which is preliminary data.</text>
</comment>
<dbReference type="InterPro" id="IPR000085">
    <property type="entry name" value="RuvA"/>
</dbReference>
<evidence type="ECO:0000259" key="7">
    <source>
        <dbReference type="Pfam" id="PF01330"/>
    </source>
</evidence>
<evidence type="ECO:0000256" key="1">
    <source>
        <dbReference type="ARBA" id="ARBA00022490"/>
    </source>
</evidence>
<keyword evidence="5 6" id="KW-0234">DNA repair</keyword>
<dbReference type="Gene3D" id="2.40.50.140">
    <property type="entry name" value="Nucleic acid-binding proteins"/>
    <property type="match status" value="1"/>
</dbReference>
<dbReference type="GO" id="GO:0009378">
    <property type="term" value="F:four-way junction helicase activity"/>
    <property type="evidence" value="ECO:0007669"/>
    <property type="project" value="InterPro"/>
</dbReference>
<dbReference type="Pfam" id="PF01330">
    <property type="entry name" value="RuvA_N"/>
    <property type="match status" value="1"/>
</dbReference>
<feature type="region of interest" description="Domain III" evidence="6">
    <location>
        <begin position="146"/>
        <end position="190"/>
    </location>
</feature>
<keyword evidence="8" id="KW-0067">ATP-binding</keyword>
<evidence type="ECO:0000313" key="9">
    <source>
        <dbReference type="Proteomes" id="UP000177360"/>
    </source>
</evidence>
<reference evidence="8 9" key="1">
    <citation type="journal article" date="2016" name="Nat. Commun.">
        <title>Thousands of microbial genomes shed light on interconnected biogeochemical processes in an aquifer system.</title>
        <authorList>
            <person name="Anantharaman K."/>
            <person name="Brown C.T."/>
            <person name="Hug L.A."/>
            <person name="Sharon I."/>
            <person name="Castelle C.J."/>
            <person name="Probst A.J."/>
            <person name="Thomas B.C."/>
            <person name="Singh A."/>
            <person name="Wilkins M.J."/>
            <person name="Karaoz U."/>
            <person name="Brodie E.L."/>
            <person name="Williams K.H."/>
            <person name="Hubbard S.S."/>
            <person name="Banfield J.F."/>
        </authorList>
    </citation>
    <scope>NUCLEOTIDE SEQUENCE [LARGE SCALE GENOMIC DNA]</scope>
</reference>
<keyword evidence="8" id="KW-0347">Helicase</keyword>
<evidence type="ECO:0000256" key="2">
    <source>
        <dbReference type="ARBA" id="ARBA00022763"/>
    </source>
</evidence>
<dbReference type="Proteomes" id="UP000177360">
    <property type="component" value="Unassembled WGS sequence"/>
</dbReference>
<dbReference type="GO" id="GO:0048476">
    <property type="term" value="C:Holliday junction resolvase complex"/>
    <property type="evidence" value="ECO:0007669"/>
    <property type="project" value="UniProtKB-UniRule"/>
</dbReference>
<comment type="similarity">
    <text evidence="6">Belongs to the RuvA family.</text>
</comment>
<keyword evidence="1 6" id="KW-0963">Cytoplasm</keyword>
<protein>
    <recommendedName>
        <fullName evidence="6">Holliday junction branch migration complex subunit RuvA</fullName>
    </recommendedName>
</protein>
<dbReference type="Gene3D" id="1.10.150.20">
    <property type="entry name" value="5' to 3' exonuclease, C-terminal subdomain"/>
    <property type="match status" value="1"/>
</dbReference>
<comment type="function">
    <text evidence="6">The RuvA-RuvB-RuvC complex processes Holliday junction (HJ) DNA during genetic recombination and DNA repair, while the RuvA-RuvB complex plays an important role in the rescue of blocked DNA replication forks via replication fork reversal (RFR). RuvA specifically binds to HJ cruciform DNA, conferring on it an open structure. The RuvB hexamer acts as an ATP-dependent pump, pulling dsDNA into and through the RuvAB complex. HJ branch migration allows RuvC to scan DNA until it finds its consensus sequence, where it cleaves and resolves the cruciform DNA.</text>
</comment>
<keyword evidence="8" id="KW-0378">Hydrolase</keyword>
<accession>A0A1G2E3E9</accession>
<evidence type="ECO:0000256" key="3">
    <source>
        <dbReference type="ARBA" id="ARBA00023125"/>
    </source>
</evidence>
<dbReference type="Pfam" id="PF14520">
    <property type="entry name" value="HHH_5"/>
    <property type="match status" value="1"/>
</dbReference>
<dbReference type="InterPro" id="IPR012340">
    <property type="entry name" value="NA-bd_OB-fold"/>
</dbReference>
<dbReference type="InterPro" id="IPR010994">
    <property type="entry name" value="RuvA_2-like"/>
</dbReference>
<dbReference type="NCBIfam" id="TIGR00084">
    <property type="entry name" value="ruvA"/>
    <property type="match status" value="1"/>
</dbReference>
<proteinExistence type="inferred from homology"/>
<dbReference type="HAMAP" id="MF_00031">
    <property type="entry name" value="DNA_HJ_migration_RuvA"/>
    <property type="match status" value="1"/>
</dbReference>
<comment type="domain">
    <text evidence="6">Has three domains with a flexible linker between the domains II and III and assumes an 'L' shape. Domain III is highly mobile and contacts RuvB.</text>
</comment>
<evidence type="ECO:0000256" key="4">
    <source>
        <dbReference type="ARBA" id="ARBA00023172"/>
    </source>
</evidence>
<keyword evidence="8" id="KW-0547">Nucleotide-binding</keyword>
<organism evidence="8 9">
    <name type="scientific">Candidatus Nealsonbacteria bacterium RIFCSPHIGHO2_01_FULL_38_55</name>
    <dbReference type="NCBI Taxonomy" id="1801664"/>
    <lineage>
        <taxon>Bacteria</taxon>
        <taxon>Candidatus Nealsoniibacteriota</taxon>
    </lineage>
</organism>
<dbReference type="GO" id="GO:0005737">
    <property type="term" value="C:cytoplasm"/>
    <property type="evidence" value="ECO:0007669"/>
    <property type="project" value="UniProtKB-SubCell"/>
</dbReference>
<dbReference type="GO" id="GO:0006281">
    <property type="term" value="P:DNA repair"/>
    <property type="evidence" value="ECO:0007669"/>
    <property type="project" value="UniProtKB-UniRule"/>
</dbReference>
<dbReference type="GO" id="GO:0000400">
    <property type="term" value="F:four-way junction DNA binding"/>
    <property type="evidence" value="ECO:0007669"/>
    <property type="project" value="UniProtKB-UniRule"/>
</dbReference>
<comment type="subunit">
    <text evidence="6">Homotetramer. Forms an RuvA(8)-RuvB(12)-Holliday junction (HJ) complex. HJ DNA is sandwiched between 2 RuvA tetramers; dsDNA enters through RuvA and exits via RuvB. An RuvB hexamer assembles on each DNA strand where it exits the tetramer. Each RuvB hexamer is contacted by two RuvA subunits (via domain III) on 2 adjacent RuvB subunits; this complex drives branch migration. In the full resolvosome a probable DNA-RuvA(4)-RuvB(12)-RuvC(2) complex forms which resolves the HJ.</text>
</comment>
<dbReference type="GO" id="GO:0009379">
    <property type="term" value="C:Holliday junction helicase complex"/>
    <property type="evidence" value="ECO:0007669"/>
    <property type="project" value="InterPro"/>
</dbReference>
<feature type="region of interest" description="Domain I" evidence="6">
    <location>
        <begin position="1"/>
        <end position="64"/>
    </location>
</feature>
<dbReference type="EMBL" id="MHLZ01000008">
    <property type="protein sequence ID" value="OGZ20222.1"/>
    <property type="molecule type" value="Genomic_DNA"/>
</dbReference>
<evidence type="ECO:0000256" key="5">
    <source>
        <dbReference type="ARBA" id="ARBA00023204"/>
    </source>
</evidence>
<comment type="caution">
    <text evidence="6">Lacks conserved residue(s) required for the propagation of feature annotation.</text>
</comment>
<dbReference type="CDD" id="cd14332">
    <property type="entry name" value="UBA_RuvA_C"/>
    <property type="match status" value="1"/>
</dbReference>
<dbReference type="GO" id="GO:0005524">
    <property type="term" value="F:ATP binding"/>
    <property type="evidence" value="ECO:0007669"/>
    <property type="project" value="InterPro"/>
</dbReference>
<dbReference type="SUPFAM" id="SSF50249">
    <property type="entry name" value="Nucleic acid-binding proteins"/>
    <property type="match status" value="1"/>
</dbReference>
<gene>
    <name evidence="6" type="primary">ruvA</name>
    <name evidence="8" type="ORF">A2626_00385</name>
</gene>
<dbReference type="InterPro" id="IPR011114">
    <property type="entry name" value="RuvA_C"/>
</dbReference>
<evidence type="ECO:0000256" key="6">
    <source>
        <dbReference type="HAMAP-Rule" id="MF_00031"/>
    </source>
</evidence>
<feature type="domain" description="DNA helicase Holliday junction RuvA type" evidence="7">
    <location>
        <begin position="1"/>
        <end position="62"/>
    </location>
</feature>
<dbReference type="SUPFAM" id="SSF47781">
    <property type="entry name" value="RuvA domain 2-like"/>
    <property type="match status" value="1"/>
</dbReference>
<sequence>MISFLEGKIVLKKEKYAVLNVNGVGYKVIFSHSGLSNLPGIGEELKTFCYLNVRETALELYGFLSEKELELFEALQNIRGVGPKTALTLSALGSMEEIKEKIMAKDENLFSGIPGVGRKKAMAIMIELAGKIKNISVGRSENSGESDEAEEGLVALNFSRQKARIALLKISKDTKGTEQRIGEALKIINR</sequence>
<keyword evidence="2 6" id="KW-0227">DNA damage</keyword>
<comment type="subcellular location">
    <subcellularLocation>
        <location evidence="6">Cytoplasm</location>
    </subcellularLocation>
</comment>
<dbReference type="AlphaFoldDB" id="A0A1G2E3E9"/>
<evidence type="ECO:0000313" key="8">
    <source>
        <dbReference type="EMBL" id="OGZ20222.1"/>
    </source>
</evidence>
<keyword evidence="3 6" id="KW-0238">DNA-binding</keyword>
<dbReference type="GO" id="GO:0006310">
    <property type="term" value="P:DNA recombination"/>
    <property type="evidence" value="ECO:0007669"/>
    <property type="project" value="UniProtKB-UniRule"/>
</dbReference>
<name>A0A1G2E3E9_9BACT</name>
<keyword evidence="4 6" id="KW-0233">DNA recombination</keyword>